<dbReference type="STRING" id="1194695.A0A5A7T6X6"/>
<dbReference type="PANTHER" id="PTHR36786">
    <property type="entry name" value="2-ISOPROPYLMALATE SYNTHASE"/>
    <property type="match status" value="1"/>
</dbReference>
<organism evidence="3 4">
    <name type="scientific">Cucumis melo var. makuwa</name>
    <name type="common">Oriental melon</name>
    <dbReference type="NCBI Taxonomy" id="1194695"/>
    <lineage>
        <taxon>Eukaryota</taxon>
        <taxon>Viridiplantae</taxon>
        <taxon>Streptophyta</taxon>
        <taxon>Embryophyta</taxon>
        <taxon>Tracheophyta</taxon>
        <taxon>Spermatophyta</taxon>
        <taxon>Magnoliopsida</taxon>
        <taxon>eudicotyledons</taxon>
        <taxon>Gunneridae</taxon>
        <taxon>Pentapetalae</taxon>
        <taxon>rosids</taxon>
        <taxon>fabids</taxon>
        <taxon>Cucurbitales</taxon>
        <taxon>Cucurbitaceae</taxon>
        <taxon>Benincaseae</taxon>
        <taxon>Cucumis</taxon>
    </lineage>
</organism>
<feature type="domain" description="DUF7812" evidence="2">
    <location>
        <begin position="164"/>
        <end position="646"/>
    </location>
</feature>
<evidence type="ECO:0000259" key="2">
    <source>
        <dbReference type="Pfam" id="PF25104"/>
    </source>
</evidence>
<name>A0A5A7T6X6_CUCMM</name>
<evidence type="ECO:0000256" key="1">
    <source>
        <dbReference type="SAM" id="MobiDB-lite"/>
    </source>
</evidence>
<evidence type="ECO:0000313" key="4">
    <source>
        <dbReference type="Proteomes" id="UP000321393"/>
    </source>
</evidence>
<sequence>MEPSATASHTLQRPPSSTSRTAQPPSTTPSLNRIPQVNFEIIGELILGNYDHCSSFSYIVSSSGFVTPAVMKRVYYLLLQLSLGEQFDLSRTEAALNELNHEFGRFGFKESSRDFLGLADVLFKELDRRFKGVFRDLRNVSFSPSPEVAHKDNDLWDTIEEFMLLLRSCLVIMTLVEFEQDALLEKAGFLLSVLRKLLHLITTGKEEKESISLEKSFLHECKITGSDCTTFVSEDLFASLCILEPSDPCHPFICAVLEVFVDELLMHRSLREYFMLVDSASSTNKMVFVHNLDHGGIGTVLEVISAHFILSVSNQQAFHNFLNRLYWARYGDLKVPELSLTSALSLLLNPVMLSAPKLFQAHFISLVCEVIGVFLKSPNPDQRLMDWYLVGFEKAIMLYNRHISNSYMKDTPLNSNGCFSDPSVPWNSAQQPFESYIHQVRREKINHLSSKYENTCLFFREKSELLALSISYVEENRHILDESLEDDPLSILHCILLGASQDDVNDTEIYKAGYTSQYDIYLLASILKLMSSSFLPAIRCLRHHGNSDGLKTLLDVSSSKEYSFILSIISCFQEFDIFLPNQNLISEVMKSHPKRHKNSKWMFLHFIGLLALSFSIGSDILVKDCVLAIMATLNLFVFEEGDLDALSSLIGSEKAKEGVYHLKSSKTVAMEFQKIQTIHVSTTSLESCHHRIRDESGQWLETAAIHSSEKESSIEVEEAEETWSGEIFLKCLGSSSHDDIVDFVECKRGKDYSQWMKNRQKYRKWKSHKLAVLRWKKKKHIWKCIKTKNDN</sequence>
<dbReference type="InterPro" id="IPR056714">
    <property type="entry name" value="DUF7812"/>
</dbReference>
<dbReference type="EMBL" id="SSTE01018412">
    <property type="protein sequence ID" value="KAA0039234.1"/>
    <property type="molecule type" value="Genomic_DNA"/>
</dbReference>
<comment type="caution">
    <text evidence="3">The sequence shown here is derived from an EMBL/GenBank/DDBJ whole genome shotgun (WGS) entry which is preliminary data.</text>
</comment>
<dbReference type="Proteomes" id="UP000321393">
    <property type="component" value="Unassembled WGS sequence"/>
</dbReference>
<reference evidence="3 4" key="1">
    <citation type="submission" date="2019-08" db="EMBL/GenBank/DDBJ databases">
        <title>Draft genome sequences of two oriental melons (Cucumis melo L. var makuwa).</title>
        <authorList>
            <person name="Kwon S.-Y."/>
        </authorList>
    </citation>
    <scope>NUCLEOTIDE SEQUENCE [LARGE SCALE GENOMIC DNA]</scope>
    <source>
        <strain evidence="4">cv. SW 3</strain>
        <tissue evidence="3">Leaf</tissue>
    </source>
</reference>
<dbReference type="Pfam" id="PF25104">
    <property type="entry name" value="DUF7812"/>
    <property type="match status" value="1"/>
</dbReference>
<proteinExistence type="predicted"/>
<feature type="region of interest" description="Disordered" evidence="1">
    <location>
        <begin position="1"/>
        <end position="32"/>
    </location>
</feature>
<dbReference type="OrthoDB" id="1882119at2759"/>
<accession>A0A5A7T6X6</accession>
<dbReference type="AlphaFoldDB" id="A0A5A7T6X6"/>
<evidence type="ECO:0000313" key="3">
    <source>
        <dbReference type="EMBL" id="KAA0039234.1"/>
    </source>
</evidence>
<gene>
    <name evidence="3" type="ORF">E6C27_scaffold64G00230</name>
</gene>
<protein>
    <recommendedName>
        <fullName evidence="2">DUF7812 domain-containing protein</fullName>
    </recommendedName>
</protein>
<dbReference type="PANTHER" id="PTHR36786:SF1">
    <property type="entry name" value="2-ISOPROPYLMALATE SYNTHASE"/>
    <property type="match status" value="1"/>
</dbReference>